<protein>
    <submittedName>
        <fullName evidence="1">DNA polymerase III subunit chi</fullName>
    </submittedName>
</protein>
<dbReference type="GO" id="GO:0006260">
    <property type="term" value="P:DNA replication"/>
    <property type="evidence" value="ECO:0007669"/>
    <property type="project" value="InterPro"/>
</dbReference>
<dbReference type="AlphaFoldDB" id="A0A512ITF3"/>
<evidence type="ECO:0000313" key="2">
    <source>
        <dbReference type="Proteomes" id="UP000321258"/>
    </source>
</evidence>
<dbReference type="InterPro" id="IPR007459">
    <property type="entry name" value="DNA_pol3_chi"/>
</dbReference>
<dbReference type="NCBIfam" id="NF004347">
    <property type="entry name" value="PRK05728.1-4"/>
    <property type="match status" value="1"/>
</dbReference>
<organism evidence="1 2">
    <name type="scientific">Methylobacterium haplocladii</name>
    <dbReference type="NCBI Taxonomy" id="1176176"/>
    <lineage>
        <taxon>Bacteria</taxon>
        <taxon>Pseudomonadati</taxon>
        <taxon>Pseudomonadota</taxon>
        <taxon>Alphaproteobacteria</taxon>
        <taxon>Hyphomicrobiales</taxon>
        <taxon>Methylobacteriaceae</taxon>
        <taxon>Methylobacterium</taxon>
    </lineage>
</organism>
<dbReference type="PANTHER" id="PTHR38767">
    <property type="entry name" value="DNA POLYMERASE III SUBUNIT CHI"/>
    <property type="match status" value="1"/>
</dbReference>
<dbReference type="SUPFAM" id="SSF102400">
    <property type="entry name" value="DNA polymerase III chi subunit"/>
    <property type="match status" value="1"/>
</dbReference>
<name>A0A512ITF3_9HYPH</name>
<gene>
    <name evidence="1" type="ORF">MHA02_33780</name>
</gene>
<accession>A0A512ITF3</accession>
<dbReference type="PANTHER" id="PTHR38767:SF1">
    <property type="entry name" value="DNA POLYMERASE III SUBUNIT CHI"/>
    <property type="match status" value="1"/>
</dbReference>
<comment type="caution">
    <text evidence="1">The sequence shown here is derived from an EMBL/GenBank/DDBJ whole genome shotgun (WGS) entry which is preliminary data.</text>
</comment>
<dbReference type="Pfam" id="PF04364">
    <property type="entry name" value="DNA_pol3_chi"/>
    <property type="match status" value="1"/>
</dbReference>
<dbReference type="EMBL" id="BJZT01000037">
    <property type="protein sequence ID" value="GEP00991.1"/>
    <property type="molecule type" value="Genomic_DNA"/>
</dbReference>
<proteinExistence type="predicted"/>
<keyword evidence="2" id="KW-1185">Reference proteome</keyword>
<dbReference type="GO" id="GO:0003677">
    <property type="term" value="F:DNA binding"/>
    <property type="evidence" value="ECO:0007669"/>
    <property type="project" value="InterPro"/>
</dbReference>
<dbReference type="Gene3D" id="3.40.50.10110">
    <property type="entry name" value="DNA polymerase III subunit chi"/>
    <property type="match status" value="1"/>
</dbReference>
<dbReference type="GO" id="GO:0003887">
    <property type="term" value="F:DNA-directed DNA polymerase activity"/>
    <property type="evidence" value="ECO:0007669"/>
    <property type="project" value="InterPro"/>
</dbReference>
<sequence>MSSSPRPEAARPDRAAAERADPRYAGIIVTEILFYHLQRQPLEKVLPSLVEKSRERGWQAAIQVVSEERLAALDDGLWTYSDDSFLPHGTERDPDAATQPVVLTLRETNPNKAAIRFLVEGAPLPPDANDYARICILFDGTDPDALLHAREQWKGAKEQGHTVAYWQQDEGGRWSKKA</sequence>
<dbReference type="InterPro" id="IPR036768">
    <property type="entry name" value="PolIII_chi_sf"/>
</dbReference>
<dbReference type="GO" id="GO:0032298">
    <property type="term" value="P:positive regulation of DNA-templated DNA replication initiation"/>
    <property type="evidence" value="ECO:0007669"/>
    <property type="project" value="TreeGrafter"/>
</dbReference>
<evidence type="ECO:0000313" key="1">
    <source>
        <dbReference type="EMBL" id="GEP00991.1"/>
    </source>
</evidence>
<reference evidence="1 2" key="1">
    <citation type="submission" date="2019-07" db="EMBL/GenBank/DDBJ databases">
        <title>Whole genome shotgun sequence of Methylobacterium haplocladii NBRC 107714.</title>
        <authorList>
            <person name="Hosoyama A."/>
            <person name="Uohara A."/>
            <person name="Ohji S."/>
            <person name="Ichikawa N."/>
        </authorList>
    </citation>
    <scope>NUCLEOTIDE SEQUENCE [LARGE SCALE GENOMIC DNA]</scope>
    <source>
        <strain evidence="1 2">NBRC 107714</strain>
    </source>
</reference>
<dbReference type="Proteomes" id="UP000321258">
    <property type="component" value="Unassembled WGS sequence"/>
</dbReference>